<gene>
    <name evidence="1" type="ORF">HINF_LOCUS62075</name>
    <name evidence="2" type="ORF">HINF_LOCUS62078</name>
    <name evidence="3" type="ORF">HINF_LOCUS77036</name>
    <name evidence="4" type="ORF">HINF_LOCUS77039</name>
</gene>
<dbReference type="AlphaFoldDB" id="A0AA86RBL5"/>
<evidence type="ECO:0000313" key="2">
    <source>
        <dbReference type="EMBL" id="CAI9974433.1"/>
    </source>
</evidence>
<organism evidence="1">
    <name type="scientific">Hexamita inflata</name>
    <dbReference type="NCBI Taxonomy" id="28002"/>
    <lineage>
        <taxon>Eukaryota</taxon>
        <taxon>Metamonada</taxon>
        <taxon>Diplomonadida</taxon>
        <taxon>Hexamitidae</taxon>
        <taxon>Hexamitinae</taxon>
        <taxon>Hexamita</taxon>
    </lineage>
</organism>
<reference evidence="1" key="1">
    <citation type="submission" date="2023-06" db="EMBL/GenBank/DDBJ databases">
        <authorList>
            <person name="Kurt Z."/>
        </authorList>
    </citation>
    <scope>NUCLEOTIDE SEQUENCE</scope>
</reference>
<dbReference type="EMBL" id="CATOUU010001147">
    <property type="protein sequence ID" value="CAI9974430.1"/>
    <property type="molecule type" value="Genomic_DNA"/>
</dbReference>
<name>A0AA86RBL5_9EUKA</name>
<dbReference type="EMBL" id="CAXDID020000739">
    <property type="protein sequence ID" value="CAL6112432.1"/>
    <property type="molecule type" value="Genomic_DNA"/>
</dbReference>
<dbReference type="EMBL" id="CAXDID020000739">
    <property type="protein sequence ID" value="CAL6112438.1"/>
    <property type="molecule type" value="Genomic_DNA"/>
</dbReference>
<evidence type="ECO:0000313" key="3">
    <source>
        <dbReference type="EMBL" id="CAL6112432.1"/>
    </source>
</evidence>
<keyword evidence="5" id="KW-1185">Reference proteome</keyword>
<reference evidence="3 5" key="2">
    <citation type="submission" date="2024-07" db="EMBL/GenBank/DDBJ databases">
        <authorList>
            <person name="Akdeniz Z."/>
        </authorList>
    </citation>
    <scope>NUCLEOTIDE SEQUENCE [LARGE SCALE GENOMIC DNA]</scope>
</reference>
<protein>
    <submittedName>
        <fullName evidence="3">Hypothetical_protein</fullName>
    </submittedName>
</protein>
<evidence type="ECO:0000313" key="4">
    <source>
        <dbReference type="EMBL" id="CAL6112438.1"/>
    </source>
</evidence>
<dbReference type="EMBL" id="CATOUU010001147">
    <property type="protein sequence ID" value="CAI9974433.1"/>
    <property type="molecule type" value="Genomic_DNA"/>
</dbReference>
<sequence length="129" mass="14650">MPRVNSSGFSQPDVSTLFFGSGAAYFRSKTRIGICTAFPTSPSHNVCLNYITNYSDAVVMNSPYWQLAQVLCAVLTQSTSIHFRTAQKHGCLVINWCRFIGVFTMKTFENIQILQKLTARYYLDYQQII</sequence>
<evidence type="ECO:0000313" key="5">
    <source>
        <dbReference type="Proteomes" id="UP001642409"/>
    </source>
</evidence>
<proteinExistence type="predicted"/>
<comment type="caution">
    <text evidence="1">The sequence shown here is derived from an EMBL/GenBank/DDBJ whole genome shotgun (WGS) entry which is preliminary data.</text>
</comment>
<evidence type="ECO:0000313" key="1">
    <source>
        <dbReference type="EMBL" id="CAI9974430.1"/>
    </source>
</evidence>
<dbReference type="Proteomes" id="UP001642409">
    <property type="component" value="Unassembled WGS sequence"/>
</dbReference>
<accession>A0AA86RBL5</accession>